<organism evidence="2 3">
    <name type="scientific">Chromobacterium phragmitis</name>
    <dbReference type="NCBI Taxonomy" id="2202141"/>
    <lineage>
        <taxon>Bacteria</taxon>
        <taxon>Pseudomonadati</taxon>
        <taxon>Pseudomonadota</taxon>
        <taxon>Betaproteobacteria</taxon>
        <taxon>Neisseriales</taxon>
        <taxon>Chromobacteriaceae</taxon>
        <taxon>Chromobacterium</taxon>
    </lineage>
</organism>
<keyword evidence="1" id="KW-0732">Signal</keyword>
<feature type="signal peptide" evidence="1">
    <location>
        <begin position="1"/>
        <end position="17"/>
    </location>
</feature>
<proteinExistence type="predicted"/>
<gene>
    <name evidence="2" type="ORF">DK843_06655</name>
</gene>
<protein>
    <submittedName>
        <fullName evidence="2">Uncharacterized protein</fullName>
    </submittedName>
</protein>
<evidence type="ECO:0000256" key="1">
    <source>
        <dbReference type="SAM" id="SignalP"/>
    </source>
</evidence>
<dbReference type="AlphaFoldDB" id="A0A344UFF8"/>
<name>A0A344UFF8_9NEIS</name>
<reference evidence="2 3" key="1">
    <citation type="submission" date="2018-05" db="EMBL/GenBank/DDBJ databases">
        <title>Genome sequencing, assembly and analysis of the novel insecticidal bacterium, Chromobacterium phragmitis.</title>
        <authorList>
            <person name="Sparks M.E."/>
            <person name="Blackburn M.B."/>
            <person name="Gundersen-Rindal D.E."/>
        </authorList>
    </citation>
    <scope>NUCLEOTIDE SEQUENCE [LARGE SCALE GENOMIC DNA]</scope>
    <source>
        <strain evidence="2">IIBBL 274-1</strain>
    </source>
</reference>
<dbReference type="EMBL" id="CP029554">
    <property type="protein sequence ID" value="AXE34006.1"/>
    <property type="molecule type" value="Genomic_DNA"/>
</dbReference>
<feature type="chain" id="PRO_5016558184" evidence="1">
    <location>
        <begin position="18"/>
        <end position="181"/>
    </location>
</feature>
<accession>A0A344UFF8</accession>
<sequence>MKAFGLVIALFSSAVLAKPIFETYTEQKTDGWPGVSKTQAELIVSSDCDLKSQVDEEMADKDIKAGNYQQLFVSRKLPLSTSHKTFLLVRPKLEPYLSTFYGAHTFFHWIVDERNSIIHAGNSDAFRVLGSGSNGMKDIEEAQCRGGKCYLTRLSFKAGKYQEASCSTQDIDSGKITKGCK</sequence>
<evidence type="ECO:0000313" key="2">
    <source>
        <dbReference type="EMBL" id="AXE34006.1"/>
    </source>
</evidence>
<dbReference type="Proteomes" id="UP000252038">
    <property type="component" value="Chromosome"/>
</dbReference>
<evidence type="ECO:0000313" key="3">
    <source>
        <dbReference type="Proteomes" id="UP000252038"/>
    </source>
</evidence>
<dbReference type="KEGG" id="chrb:DK843_06655"/>